<feature type="region of interest" description="Disordered" evidence="1">
    <location>
        <begin position="18"/>
        <end position="71"/>
    </location>
</feature>
<comment type="caution">
    <text evidence="2">The sequence shown here is derived from an EMBL/GenBank/DDBJ whole genome shotgun (WGS) entry which is preliminary data.</text>
</comment>
<sequence length="255" mass="28596">MDDEAQADARLSLKALATSTQSDAVHNAARETPVVSDNIYDNPASSTQHDVEEHVGPDTETTDTDHASRAQSCDEIATIDASSLSDEIRQIKDDLNAMSTYLLTLDKRSKPTLRVFFRGLRAQTWSGRWDELRGNFDDFLDVSRKSASKAFVLLKQHAVIVEINTLVARKSADLDAFNLEALKKEVLNLMVLLQHIKDVAGLMRQQVSRILDEIVLFKCEFQRRLESDKMPSQELHDNIAKTLNEISSLEGRLAT</sequence>
<accession>A0A060S3W4</accession>
<dbReference type="Proteomes" id="UP000029665">
    <property type="component" value="Unassembled WGS sequence"/>
</dbReference>
<proteinExistence type="predicted"/>
<dbReference type="OrthoDB" id="2740303at2759"/>
<evidence type="ECO:0000256" key="1">
    <source>
        <dbReference type="SAM" id="MobiDB-lite"/>
    </source>
</evidence>
<dbReference type="HOGENOM" id="CLU_1090464_0_0_1"/>
<dbReference type="EMBL" id="CCBP010000034">
    <property type="protein sequence ID" value="CDO69117.1"/>
    <property type="molecule type" value="Genomic_DNA"/>
</dbReference>
<evidence type="ECO:0000313" key="2">
    <source>
        <dbReference type="EMBL" id="CDO69117.1"/>
    </source>
</evidence>
<name>A0A060S3W4_PYCCI</name>
<organism evidence="2 3">
    <name type="scientific">Pycnoporus cinnabarinus</name>
    <name type="common">Cinnabar-red polypore</name>
    <name type="synonym">Trametes cinnabarina</name>
    <dbReference type="NCBI Taxonomy" id="5643"/>
    <lineage>
        <taxon>Eukaryota</taxon>
        <taxon>Fungi</taxon>
        <taxon>Dikarya</taxon>
        <taxon>Basidiomycota</taxon>
        <taxon>Agaricomycotina</taxon>
        <taxon>Agaricomycetes</taxon>
        <taxon>Polyporales</taxon>
        <taxon>Polyporaceae</taxon>
        <taxon>Trametes</taxon>
    </lineage>
</organism>
<protein>
    <submittedName>
        <fullName evidence="2">Uncharacterized protein</fullName>
    </submittedName>
</protein>
<dbReference type="AlphaFoldDB" id="A0A060S3W4"/>
<keyword evidence="3" id="KW-1185">Reference proteome</keyword>
<gene>
    <name evidence="2" type="ORF">BN946_scf185042.g19</name>
</gene>
<evidence type="ECO:0000313" key="3">
    <source>
        <dbReference type="Proteomes" id="UP000029665"/>
    </source>
</evidence>
<reference evidence="2" key="1">
    <citation type="submission" date="2014-01" db="EMBL/GenBank/DDBJ databases">
        <title>The genome of the white-rot fungus Pycnoporus cinnabarinus: a basidiomycete model with a versatile arsenal for lignocellulosic biomass breakdown.</title>
        <authorList>
            <person name="Levasseur A."/>
            <person name="Lomascolo A."/>
            <person name="Ruiz-Duenas F.J."/>
            <person name="Uzan E."/>
            <person name="Piumi F."/>
            <person name="Kues U."/>
            <person name="Ram A.F.J."/>
            <person name="Murat C."/>
            <person name="Haon M."/>
            <person name="Benoit I."/>
            <person name="Arfi Y."/>
            <person name="Chevret D."/>
            <person name="Drula E."/>
            <person name="Kwon M.J."/>
            <person name="Gouret P."/>
            <person name="Lesage-Meessen L."/>
            <person name="Lombard V."/>
            <person name="Mariette J."/>
            <person name="Noirot C."/>
            <person name="Park J."/>
            <person name="Patyshakuliyeva A."/>
            <person name="Wieneger R.A.B."/>
            <person name="Wosten H.A.B."/>
            <person name="Martin F."/>
            <person name="Coutinho P.M."/>
            <person name="de Vries R."/>
            <person name="Martinez A.T."/>
            <person name="Klopp C."/>
            <person name="Pontarotti P."/>
            <person name="Henrissat B."/>
            <person name="Record E."/>
        </authorList>
    </citation>
    <scope>NUCLEOTIDE SEQUENCE [LARGE SCALE GENOMIC DNA]</scope>
    <source>
        <strain evidence="2">BRFM137</strain>
    </source>
</reference>
<feature type="compositionally biased region" description="Basic and acidic residues" evidence="1">
    <location>
        <begin position="49"/>
        <end position="68"/>
    </location>
</feature>